<dbReference type="GO" id="GO:0006352">
    <property type="term" value="P:DNA-templated transcription initiation"/>
    <property type="evidence" value="ECO:0007669"/>
    <property type="project" value="InterPro"/>
</dbReference>
<dbReference type="GO" id="GO:0016987">
    <property type="term" value="F:sigma factor activity"/>
    <property type="evidence" value="ECO:0007669"/>
    <property type="project" value="UniProtKB-KW"/>
</dbReference>
<organism evidence="8 9">
    <name type="scientific">Actinopolyspora xinjiangensis</name>
    <dbReference type="NCBI Taxonomy" id="405564"/>
    <lineage>
        <taxon>Bacteria</taxon>
        <taxon>Bacillati</taxon>
        <taxon>Actinomycetota</taxon>
        <taxon>Actinomycetes</taxon>
        <taxon>Actinopolysporales</taxon>
        <taxon>Actinopolysporaceae</taxon>
        <taxon>Actinopolyspora</taxon>
    </lineage>
</organism>
<dbReference type="InterPro" id="IPR014284">
    <property type="entry name" value="RNA_pol_sigma-70_dom"/>
</dbReference>
<gene>
    <name evidence="8" type="ORF">SAMN04487905_104359</name>
</gene>
<dbReference type="Pfam" id="PF04542">
    <property type="entry name" value="Sigma70_r2"/>
    <property type="match status" value="1"/>
</dbReference>
<evidence type="ECO:0000256" key="2">
    <source>
        <dbReference type="ARBA" id="ARBA00023015"/>
    </source>
</evidence>
<keyword evidence="9" id="KW-1185">Reference proteome</keyword>
<accession>A0A1H0T6H3</accession>
<reference evidence="9" key="1">
    <citation type="submission" date="2016-10" db="EMBL/GenBank/DDBJ databases">
        <authorList>
            <person name="Varghese N."/>
            <person name="Submissions S."/>
        </authorList>
    </citation>
    <scope>NUCLEOTIDE SEQUENCE [LARGE SCALE GENOMIC DNA]</scope>
    <source>
        <strain evidence="9">DSM 46732</strain>
    </source>
</reference>
<dbReference type="Proteomes" id="UP000199497">
    <property type="component" value="Unassembled WGS sequence"/>
</dbReference>
<dbReference type="GO" id="GO:0003677">
    <property type="term" value="F:DNA binding"/>
    <property type="evidence" value="ECO:0007669"/>
    <property type="project" value="InterPro"/>
</dbReference>
<dbReference type="InterPro" id="IPR013324">
    <property type="entry name" value="RNA_pol_sigma_r3/r4-like"/>
</dbReference>
<dbReference type="RefSeq" id="WP_092600444.1">
    <property type="nucleotide sequence ID" value="NZ_FNJR01000004.1"/>
</dbReference>
<feature type="region of interest" description="Disordered" evidence="5">
    <location>
        <begin position="1"/>
        <end position="28"/>
    </location>
</feature>
<dbReference type="NCBIfam" id="NF007228">
    <property type="entry name" value="PRK09646.1"/>
    <property type="match status" value="1"/>
</dbReference>
<evidence type="ECO:0000313" key="8">
    <source>
        <dbReference type="EMBL" id="SDP49465.1"/>
    </source>
</evidence>
<dbReference type="CDD" id="cd06171">
    <property type="entry name" value="Sigma70_r4"/>
    <property type="match status" value="1"/>
</dbReference>
<feature type="compositionally biased region" description="Basic and acidic residues" evidence="5">
    <location>
        <begin position="1"/>
        <end position="17"/>
    </location>
</feature>
<dbReference type="InterPro" id="IPR007627">
    <property type="entry name" value="RNA_pol_sigma70_r2"/>
</dbReference>
<sequence>MDKPVGHRSDRWLRDSEQLEEASGNEHDAETLLAEVAKGDERAFERLYDLISGSVLGLVQRIVRDTAQSEEVAQEVLVEVWRSATHYRSGKGSVLTWVLTLAHRRAVDRVRSAQAATDRETRANSREQGRPFDEVSEAVASRWEQQQVRRCLSTLTEIQRESVLLTYYRGYTYREAAGLLSTPASTLKTRLRDGLIRLRDCLGVGG</sequence>
<dbReference type="STRING" id="405564.SAMN04487905_104359"/>
<evidence type="ECO:0000259" key="6">
    <source>
        <dbReference type="Pfam" id="PF04542"/>
    </source>
</evidence>
<evidence type="ECO:0000256" key="3">
    <source>
        <dbReference type="ARBA" id="ARBA00023082"/>
    </source>
</evidence>
<keyword evidence="4" id="KW-0804">Transcription</keyword>
<dbReference type="AlphaFoldDB" id="A0A1H0T6H3"/>
<evidence type="ECO:0000256" key="1">
    <source>
        <dbReference type="ARBA" id="ARBA00010641"/>
    </source>
</evidence>
<dbReference type="OrthoDB" id="9784272at2"/>
<proteinExistence type="inferred from homology"/>
<dbReference type="Gene3D" id="1.10.1740.10">
    <property type="match status" value="1"/>
</dbReference>
<dbReference type="InterPro" id="IPR039425">
    <property type="entry name" value="RNA_pol_sigma-70-like"/>
</dbReference>
<dbReference type="InterPro" id="IPR036388">
    <property type="entry name" value="WH-like_DNA-bd_sf"/>
</dbReference>
<feature type="domain" description="RNA polymerase sigma-70 region 2" evidence="6">
    <location>
        <begin position="52"/>
        <end position="114"/>
    </location>
</feature>
<dbReference type="Pfam" id="PF08281">
    <property type="entry name" value="Sigma70_r4_2"/>
    <property type="match status" value="1"/>
</dbReference>
<evidence type="ECO:0000313" key="9">
    <source>
        <dbReference type="Proteomes" id="UP000199497"/>
    </source>
</evidence>
<dbReference type="PANTHER" id="PTHR43133">
    <property type="entry name" value="RNA POLYMERASE ECF-TYPE SIGMA FACTO"/>
    <property type="match status" value="1"/>
</dbReference>
<dbReference type="EMBL" id="FNJR01000004">
    <property type="protein sequence ID" value="SDP49465.1"/>
    <property type="molecule type" value="Genomic_DNA"/>
</dbReference>
<feature type="region of interest" description="Disordered" evidence="5">
    <location>
        <begin position="112"/>
        <end position="131"/>
    </location>
</feature>
<dbReference type="NCBIfam" id="TIGR02937">
    <property type="entry name" value="sigma70-ECF"/>
    <property type="match status" value="1"/>
</dbReference>
<evidence type="ECO:0000259" key="7">
    <source>
        <dbReference type="Pfam" id="PF08281"/>
    </source>
</evidence>
<protein>
    <submittedName>
        <fullName evidence="8">RNA polymerase sigma-70 factor, ECF subfamily</fullName>
    </submittedName>
</protein>
<dbReference type="SUPFAM" id="SSF88659">
    <property type="entry name" value="Sigma3 and sigma4 domains of RNA polymerase sigma factors"/>
    <property type="match status" value="1"/>
</dbReference>
<keyword evidence="2" id="KW-0805">Transcription regulation</keyword>
<evidence type="ECO:0000256" key="4">
    <source>
        <dbReference type="ARBA" id="ARBA00023163"/>
    </source>
</evidence>
<evidence type="ECO:0000256" key="5">
    <source>
        <dbReference type="SAM" id="MobiDB-lite"/>
    </source>
</evidence>
<comment type="similarity">
    <text evidence="1">Belongs to the sigma-70 factor family. ECF subfamily.</text>
</comment>
<dbReference type="SUPFAM" id="SSF88946">
    <property type="entry name" value="Sigma2 domain of RNA polymerase sigma factors"/>
    <property type="match status" value="1"/>
</dbReference>
<dbReference type="InterPro" id="IPR013249">
    <property type="entry name" value="RNA_pol_sigma70_r4_t2"/>
</dbReference>
<feature type="domain" description="RNA polymerase sigma factor 70 region 4 type 2" evidence="7">
    <location>
        <begin position="146"/>
        <end position="198"/>
    </location>
</feature>
<dbReference type="InterPro" id="IPR013325">
    <property type="entry name" value="RNA_pol_sigma_r2"/>
</dbReference>
<keyword evidence="3" id="KW-0731">Sigma factor</keyword>
<dbReference type="PANTHER" id="PTHR43133:SF66">
    <property type="entry name" value="ECF RNA POLYMERASE SIGMA FACTOR SIGK"/>
    <property type="match status" value="1"/>
</dbReference>
<name>A0A1H0T6H3_9ACTN</name>
<dbReference type="Gene3D" id="1.10.10.10">
    <property type="entry name" value="Winged helix-like DNA-binding domain superfamily/Winged helix DNA-binding domain"/>
    <property type="match status" value="1"/>
</dbReference>